<dbReference type="CDD" id="cd24119">
    <property type="entry name" value="ASKHA_NBD_MtPPX2-like"/>
    <property type="match status" value="1"/>
</dbReference>
<protein>
    <submittedName>
        <fullName evidence="3">Ppx/GppA phosphatase family protein</fullName>
    </submittedName>
</protein>
<dbReference type="InterPro" id="IPR043129">
    <property type="entry name" value="ATPase_NBD"/>
</dbReference>
<organism evidence="3 4">
    <name type="scientific">Georgenia halophila</name>
    <dbReference type="NCBI Taxonomy" id="620889"/>
    <lineage>
        <taxon>Bacteria</taxon>
        <taxon>Bacillati</taxon>
        <taxon>Actinomycetota</taxon>
        <taxon>Actinomycetes</taxon>
        <taxon>Micrococcales</taxon>
        <taxon>Bogoriellaceae</taxon>
        <taxon>Georgenia</taxon>
    </lineage>
</organism>
<feature type="region of interest" description="Disordered" evidence="1">
    <location>
        <begin position="294"/>
        <end position="313"/>
    </location>
</feature>
<dbReference type="Gene3D" id="3.30.420.40">
    <property type="match status" value="1"/>
</dbReference>
<gene>
    <name evidence="3" type="ORF">GCM10023169_15790</name>
</gene>
<reference evidence="4" key="1">
    <citation type="journal article" date="2019" name="Int. J. Syst. Evol. Microbiol.">
        <title>The Global Catalogue of Microorganisms (GCM) 10K type strain sequencing project: providing services to taxonomists for standard genome sequencing and annotation.</title>
        <authorList>
            <consortium name="The Broad Institute Genomics Platform"/>
            <consortium name="The Broad Institute Genome Sequencing Center for Infectious Disease"/>
            <person name="Wu L."/>
            <person name="Ma J."/>
        </authorList>
    </citation>
    <scope>NUCLEOTIDE SEQUENCE [LARGE SCALE GENOMIC DNA]</scope>
    <source>
        <strain evidence="4">JCM 17810</strain>
    </source>
</reference>
<dbReference type="InterPro" id="IPR003695">
    <property type="entry name" value="Ppx_GppA_N"/>
</dbReference>
<feature type="compositionally biased region" description="Gly residues" evidence="1">
    <location>
        <begin position="297"/>
        <end position="312"/>
    </location>
</feature>
<dbReference type="EMBL" id="BAABGN010000006">
    <property type="protein sequence ID" value="GAA4422014.1"/>
    <property type="molecule type" value="Genomic_DNA"/>
</dbReference>
<feature type="domain" description="Ppx/GppA phosphatase N-terminal" evidence="2">
    <location>
        <begin position="28"/>
        <end position="292"/>
    </location>
</feature>
<dbReference type="PANTHER" id="PTHR30005">
    <property type="entry name" value="EXOPOLYPHOSPHATASE"/>
    <property type="match status" value="1"/>
</dbReference>
<keyword evidence="4" id="KW-1185">Reference proteome</keyword>
<dbReference type="InterPro" id="IPR050273">
    <property type="entry name" value="GppA/Ppx_hydrolase"/>
</dbReference>
<dbReference type="RefSeq" id="WP_345215705.1">
    <property type="nucleotide sequence ID" value="NZ_BAABGN010000006.1"/>
</dbReference>
<accession>A0ABP8L3G3</accession>
<comment type="caution">
    <text evidence="3">The sequence shown here is derived from an EMBL/GenBank/DDBJ whole genome shotgun (WGS) entry which is preliminary data.</text>
</comment>
<evidence type="ECO:0000313" key="3">
    <source>
        <dbReference type="EMBL" id="GAA4422014.1"/>
    </source>
</evidence>
<evidence type="ECO:0000313" key="4">
    <source>
        <dbReference type="Proteomes" id="UP001500622"/>
    </source>
</evidence>
<dbReference type="Pfam" id="PF02541">
    <property type="entry name" value="Ppx-GppA"/>
    <property type="match status" value="1"/>
</dbReference>
<evidence type="ECO:0000259" key="2">
    <source>
        <dbReference type="Pfam" id="PF02541"/>
    </source>
</evidence>
<sequence length="331" mass="34682">MTRVAAIDCGTNSIRLLVADLHRDGSGDTRLTDVERRMEVVRLGQDVDRTGRIDPVALERTIAAARDYAERCRAHGVERVRFVATSASRDADNRQDFVDGVRDALGVVPEVITGTEEAELSFRGALSVLDRAEGAGPPHLVVDIGGGSTEFVLGDGEQLTSRSVDLGCVRLTERHLRSDPPTHDEIAAARVEVRARIDEAAAVVPLERVRTLVGVAGTVTTVTAHALGLATYDPAAIDGASLEPEVVHGSCASLLAATHAERAAMGFMHPGRIDVIGAGALIWSEIVSRVETDVGPRGVGGSGEDGSGGAGLGRVLTSEHDILDGIALSLS</sequence>
<dbReference type="SUPFAM" id="SSF53067">
    <property type="entry name" value="Actin-like ATPase domain"/>
    <property type="match status" value="2"/>
</dbReference>
<name>A0ABP8L3G3_9MICO</name>
<dbReference type="PANTHER" id="PTHR30005:SF13">
    <property type="entry name" value="EXOPOLYPHOSPHATASE 2"/>
    <property type="match status" value="1"/>
</dbReference>
<proteinExistence type="predicted"/>
<evidence type="ECO:0000256" key="1">
    <source>
        <dbReference type="SAM" id="MobiDB-lite"/>
    </source>
</evidence>
<dbReference type="Proteomes" id="UP001500622">
    <property type="component" value="Unassembled WGS sequence"/>
</dbReference>
<dbReference type="Gene3D" id="3.30.420.150">
    <property type="entry name" value="Exopolyphosphatase. Domain 2"/>
    <property type="match status" value="1"/>
</dbReference>